<dbReference type="AlphaFoldDB" id="A0AAV3Q9V9"/>
<protein>
    <recommendedName>
        <fullName evidence="1">PB1-like domain-containing protein</fullName>
    </recommendedName>
</protein>
<evidence type="ECO:0000259" key="1">
    <source>
        <dbReference type="Pfam" id="PF26130"/>
    </source>
</evidence>
<reference evidence="2 3" key="1">
    <citation type="submission" date="2024-01" db="EMBL/GenBank/DDBJ databases">
        <title>The complete chloroplast genome sequence of Lithospermum erythrorhizon: insights into the phylogenetic relationship among Boraginaceae species and the maternal lineages of purple gromwells.</title>
        <authorList>
            <person name="Okada T."/>
            <person name="Watanabe K."/>
        </authorList>
    </citation>
    <scope>NUCLEOTIDE SEQUENCE [LARGE SCALE GENOMIC DNA]</scope>
</reference>
<proteinExistence type="predicted"/>
<gene>
    <name evidence="2" type="ORF">LIER_17328</name>
</gene>
<dbReference type="Proteomes" id="UP001454036">
    <property type="component" value="Unassembled WGS sequence"/>
</dbReference>
<dbReference type="InterPro" id="IPR058594">
    <property type="entry name" value="PB1-like_dom_pln"/>
</dbReference>
<evidence type="ECO:0000313" key="3">
    <source>
        <dbReference type="Proteomes" id="UP001454036"/>
    </source>
</evidence>
<sequence>MQPFFADVNKDFFTLRIQSGGNFKRFRDKCIYVGGWVRLVDLCEVDKLFMMAISMGYFEIGFPDTIYYYYYKRPFESLDNGLLQLKTDADVYDMTKWVSGVVDIGSDCEVQGIDDVDKDDEV</sequence>
<feature type="domain" description="PB1-like" evidence="1">
    <location>
        <begin position="11"/>
        <end position="96"/>
    </location>
</feature>
<organism evidence="2 3">
    <name type="scientific">Lithospermum erythrorhizon</name>
    <name type="common">Purple gromwell</name>
    <name type="synonym">Lithospermum officinale var. erythrorhizon</name>
    <dbReference type="NCBI Taxonomy" id="34254"/>
    <lineage>
        <taxon>Eukaryota</taxon>
        <taxon>Viridiplantae</taxon>
        <taxon>Streptophyta</taxon>
        <taxon>Embryophyta</taxon>
        <taxon>Tracheophyta</taxon>
        <taxon>Spermatophyta</taxon>
        <taxon>Magnoliopsida</taxon>
        <taxon>eudicotyledons</taxon>
        <taxon>Gunneridae</taxon>
        <taxon>Pentapetalae</taxon>
        <taxon>asterids</taxon>
        <taxon>lamiids</taxon>
        <taxon>Boraginales</taxon>
        <taxon>Boraginaceae</taxon>
        <taxon>Boraginoideae</taxon>
        <taxon>Lithospermeae</taxon>
        <taxon>Lithospermum</taxon>
    </lineage>
</organism>
<keyword evidence="3" id="KW-1185">Reference proteome</keyword>
<comment type="caution">
    <text evidence="2">The sequence shown here is derived from an EMBL/GenBank/DDBJ whole genome shotgun (WGS) entry which is preliminary data.</text>
</comment>
<dbReference type="Pfam" id="PF26130">
    <property type="entry name" value="PB1-like"/>
    <property type="match status" value="1"/>
</dbReference>
<name>A0AAV3Q9V9_LITER</name>
<evidence type="ECO:0000313" key="2">
    <source>
        <dbReference type="EMBL" id="GAA0160879.1"/>
    </source>
</evidence>
<dbReference type="EMBL" id="BAABME010004018">
    <property type="protein sequence ID" value="GAA0160879.1"/>
    <property type="molecule type" value="Genomic_DNA"/>
</dbReference>
<accession>A0AAV3Q9V9</accession>